<dbReference type="EMBL" id="JAOVZO020000020">
    <property type="protein sequence ID" value="MDC8015348.1"/>
    <property type="molecule type" value="Genomic_DNA"/>
</dbReference>
<dbReference type="Proteomes" id="UP001139971">
    <property type="component" value="Unassembled WGS sequence"/>
</dbReference>
<dbReference type="SMART" id="SM00567">
    <property type="entry name" value="EZ_HEAT"/>
    <property type="match status" value="3"/>
</dbReference>
<dbReference type="InterPro" id="IPR018958">
    <property type="entry name" value="Knr4/Smi1-like_dom"/>
</dbReference>
<name>A0A9X3YQT3_9GAMM</name>
<accession>A0A9X3YQT3</accession>
<dbReference type="InterPro" id="IPR016024">
    <property type="entry name" value="ARM-type_fold"/>
</dbReference>
<comment type="caution">
    <text evidence="2">The sequence shown here is derived from an EMBL/GenBank/DDBJ whole genome shotgun (WGS) entry which is preliminary data.</text>
</comment>
<protein>
    <submittedName>
        <fullName evidence="2">HEAT repeat domain-containing protein</fullName>
    </submittedName>
</protein>
<dbReference type="InterPro" id="IPR004155">
    <property type="entry name" value="PBS_lyase_HEAT"/>
</dbReference>
<dbReference type="Pfam" id="PF13646">
    <property type="entry name" value="HEAT_2"/>
    <property type="match status" value="1"/>
</dbReference>
<proteinExistence type="predicted"/>
<evidence type="ECO:0000259" key="1">
    <source>
        <dbReference type="Pfam" id="PF09346"/>
    </source>
</evidence>
<dbReference type="Pfam" id="PF09346">
    <property type="entry name" value="SMI1_KNR4"/>
    <property type="match status" value="1"/>
</dbReference>
<feature type="domain" description="Knr4/Smi1-like" evidence="1">
    <location>
        <begin position="64"/>
        <end position="152"/>
    </location>
</feature>
<sequence>MRHARNLILVVALLLQACDGSTVEFPQVQPTLDVNGSDTVIDIAATLAALDRHFDPRGKRAEALSPERIDALERELPCPLPTPLRAMYGWRDGIEHFVPGYDWLPLDQVVQESKRLRRYADKVSKDGWLRTHLPLGMLDAKEYLLLDCGGSQTIARYFSEDGDRSIRYRGIGHLLAVTLAAYDNGGYRYNGRHLDASPTLVKQAFDRYALDGERRAAEVAWHQLELGLRNASGGRLSMFLQNAQELGDARAVPVLIERLRTAKDEDAALIASTLGELRAAQALPELDAMLGHASPKIRNFAALSIGRIGAPLPSSTIDKLIALLDDPDDLVKLSAIESLGTSGSPRALEPLIQRLPTSRRGIQFAIVYALVELRDKSALTALRQLQADLANADPNEPLKGGTRGADLTPRQLKAVVDQAIGDLGG</sequence>
<dbReference type="SUPFAM" id="SSF48371">
    <property type="entry name" value="ARM repeat"/>
    <property type="match status" value="1"/>
</dbReference>
<evidence type="ECO:0000313" key="2">
    <source>
        <dbReference type="EMBL" id="MDC8015348.1"/>
    </source>
</evidence>
<reference evidence="2" key="1">
    <citation type="submission" date="2023-02" db="EMBL/GenBank/DDBJ databases">
        <title>Tahibacter soli sp. nov. isolated from soil.</title>
        <authorList>
            <person name="Baek J.H."/>
            <person name="Lee J.K."/>
            <person name="Choi D.G."/>
            <person name="Jeon C.O."/>
        </authorList>
    </citation>
    <scope>NUCLEOTIDE SEQUENCE</scope>
    <source>
        <strain evidence="2">BL</strain>
    </source>
</reference>
<dbReference type="Gene3D" id="1.25.10.10">
    <property type="entry name" value="Leucine-rich Repeat Variant"/>
    <property type="match status" value="1"/>
</dbReference>
<dbReference type="InterPro" id="IPR011989">
    <property type="entry name" value="ARM-like"/>
</dbReference>
<gene>
    <name evidence="2" type="ORF">OD750_022655</name>
</gene>
<evidence type="ECO:0000313" key="3">
    <source>
        <dbReference type="Proteomes" id="UP001139971"/>
    </source>
</evidence>
<organism evidence="2 3">
    <name type="scientific">Tahibacter soli</name>
    <dbReference type="NCBI Taxonomy" id="2983605"/>
    <lineage>
        <taxon>Bacteria</taxon>
        <taxon>Pseudomonadati</taxon>
        <taxon>Pseudomonadota</taxon>
        <taxon>Gammaproteobacteria</taxon>
        <taxon>Lysobacterales</taxon>
        <taxon>Rhodanobacteraceae</taxon>
        <taxon>Tahibacter</taxon>
    </lineage>
</organism>
<dbReference type="PROSITE" id="PS51257">
    <property type="entry name" value="PROKAR_LIPOPROTEIN"/>
    <property type="match status" value="1"/>
</dbReference>
<dbReference type="RefSeq" id="WP_263544357.1">
    <property type="nucleotide sequence ID" value="NZ_JAOVZO020000020.1"/>
</dbReference>
<dbReference type="AlphaFoldDB" id="A0A9X3YQT3"/>
<keyword evidence="3" id="KW-1185">Reference proteome</keyword>